<reference evidence="1 2" key="1">
    <citation type="submission" date="2016-01" db="EMBL/GenBank/DDBJ databases">
        <title>Amycolatopsis coloradensis genome sequencing and assembly.</title>
        <authorList>
            <person name="Mayilraj S."/>
        </authorList>
    </citation>
    <scope>NUCLEOTIDE SEQUENCE [LARGE SCALE GENOMIC DNA]</scope>
    <source>
        <strain evidence="1 2">DSM 44225</strain>
    </source>
</reference>
<proteinExistence type="predicted"/>
<name>A0A1R0KFQ7_9PSEU</name>
<evidence type="ECO:0000313" key="2">
    <source>
        <dbReference type="Proteomes" id="UP000187486"/>
    </source>
</evidence>
<dbReference type="InterPro" id="IPR003190">
    <property type="entry name" value="Asp_decarbox"/>
</dbReference>
<dbReference type="Gene3D" id="2.40.40.20">
    <property type="match status" value="2"/>
</dbReference>
<keyword evidence="2" id="KW-1185">Reference proteome</keyword>
<dbReference type="EMBL" id="MQUQ01000027">
    <property type="protein sequence ID" value="OLZ44289.1"/>
    <property type="molecule type" value="Genomic_DNA"/>
</dbReference>
<protein>
    <submittedName>
        <fullName evidence="1">Uncharacterized protein</fullName>
    </submittedName>
</protein>
<organism evidence="1 2">
    <name type="scientific">Amycolatopsis coloradensis</name>
    <dbReference type="NCBI Taxonomy" id="76021"/>
    <lineage>
        <taxon>Bacteria</taxon>
        <taxon>Bacillati</taxon>
        <taxon>Actinomycetota</taxon>
        <taxon>Actinomycetes</taxon>
        <taxon>Pseudonocardiales</taxon>
        <taxon>Pseudonocardiaceae</taxon>
        <taxon>Amycolatopsis</taxon>
    </lineage>
</organism>
<comment type="caution">
    <text evidence="1">The sequence shown here is derived from an EMBL/GenBank/DDBJ whole genome shotgun (WGS) entry which is preliminary data.</text>
</comment>
<accession>A0A1R0KFQ7</accession>
<dbReference type="STRING" id="76021.BS329_37070"/>
<dbReference type="AlphaFoldDB" id="A0A1R0KFQ7"/>
<evidence type="ECO:0000313" key="1">
    <source>
        <dbReference type="EMBL" id="OLZ44289.1"/>
    </source>
</evidence>
<dbReference type="Proteomes" id="UP000187486">
    <property type="component" value="Unassembled WGS sequence"/>
</dbReference>
<gene>
    <name evidence="1" type="ORF">BS329_37070</name>
</gene>
<dbReference type="Pfam" id="PF02261">
    <property type="entry name" value="Asp_decarbox"/>
    <property type="match status" value="1"/>
</dbReference>
<sequence>MMAMMDFAPYEQVVLTKVGGDNWMNRMSTFILPGDNEEVEVRGSVAHLLEVGDVCCLIARTTLNQEQYESHIAGRFEPALIDARFYPETEVLNDYSKAKIVLENRHQHRQVDSVSDDVLARRLELPRILLSNLLAGLEIQEVERRGCIEMSAELPIDYMRRAGFCSNQSILVYNASRGAASAESYVVPSLTKKTVGISGALSAVADVGDRVSEAAFIGTTDQRKPTICNLLKEPIL</sequence>